<evidence type="ECO:0000256" key="5">
    <source>
        <dbReference type="ARBA" id="ARBA00022989"/>
    </source>
</evidence>
<name>A0A7R9JQG6_TIMGE</name>
<comment type="subcellular location">
    <subcellularLocation>
        <location evidence="1">Membrane</location>
        <topology evidence="1">Single-pass type I membrane protein</topology>
    </subcellularLocation>
</comment>
<sequence>MSLSSILSFCVGADDKELLSPEAQRTLLSCVYTRGRGIASPNAAERGGINRHFMNSTQGRMRNASSVLHFPMTFKPRQQQCQMSTPQRLTSADLGLYISAIGNHITRTRNKAEYLQWHRKVCVFEGTPMGVAGPHATHDDLHAAVGEPQRILQGNSNPFQKQTILLAAPVLQVVMGANVLVQLTHAQGERFPGQLETKRPFNMWNNRSSSSKAGNCRAVIWKQFHEMWLPDPETVIEQGAIMGNELGGISEGCQHTIWRHTMDLINDANLNNISQRSCGHDLENLKCKVTDRSGTLLACILDHRDNIHSSPCKAFIQRLEWVAFSDFRLIAHFLDACSSNIDRYMCGRLQPSESLTQGQTLACLQQHIDKLDEQCQKQIYHLSEIQADNIIMDRQLYLACINDHSKFCPEIAPGSGNVYKCLMQHKLDRMMSQQCQEQLLRRQKVIARDYRVSKGLARSCKEDIKAFHCRRDVSDEKDIRLAQILLCLEGLLRNGTKVTKDCQMEMVEHRKILMEDYRLSPEIVSQCSEDITKFCNGLEVGGKTIHCLMEHTRPRKKRERVSFKCQRAVSVPST</sequence>
<keyword evidence="5" id="KW-1133">Transmembrane helix</keyword>
<dbReference type="PROSITE" id="PS51289">
    <property type="entry name" value="GLG1_C_RICH"/>
    <property type="match status" value="2"/>
</dbReference>
<keyword evidence="7" id="KW-0325">Glycoprotein</keyword>
<dbReference type="GO" id="GO:0017134">
    <property type="term" value="F:fibroblast growth factor binding"/>
    <property type="evidence" value="ECO:0007669"/>
    <property type="project" value="TreeGrafter"/>
</dbReference>
<dbReference type="GO" id="GO:0000139">
    <property type="term" value="C:Golgi membrane"/>
    <property type="evidence" value="ECO:0007669"/>
    <property type="project" value="InterPro"/>
</dbReference>
<dbReference type="Pfam" id="PF00839">
    <property type="entry name" value="Cys_rich_FGFR"/>
    <property type="match status" value="4"/>
</dbReference>
<accession>A0A7R9JQG6</accession>
<dbReference type="PANTHER" id="PTHR11884">
    <property type="entry name" value="SELECTIN LIGAND RELATED"/>
    <property type="match status" value="1"/>
</dbReference>
<keyword evidence="4" id="KW-0677">Repeat</keyword>
<evidence type="ECO:0000256" key="7">
    <source>
        <dbReference type="ARBA" id="ARBA00023180"/>
    </source>
</evidence>
<evidence type="ECO:0000256" key="2">
    <source>
        <dbReference type="ARBA" id="ARBA00022692"/>
    </source>
</evidence>
<keyword evidence="2" id="KW-0812">Transmembrane</keyword>
<evidence type="ECO:0000256" key="4">
    <source>
        <dbReference type="ARBA" id="ARBA00022737"/>
    </source>
</evidence>
<dbReference type="InterPro" id="IPR001893">
    <property type="entry name" value="Cys-rich_GLG1_repeat"/>
</dbReference>
<proteinExistence type="predicted"/>
<protein>
    <recommendedName>
        <fullName evidence="10">Golgi apparatus protein 1</fullName>
    </recommendedName>
</protein>
<dbReference type="PANTHER" id="PTHR11884:SF1">
    <property type="entry name" value="GOLGI APPARATUS PROTEIN 1"/>
    <property type="match status" value="1"/>
</dbReference>
<evidence type="ECO:0000256" key="3">
    <source>
        <dbReference type="ARBA" id="ARBA00022729"/>
    </source>
</evidence>
<evidence type="ECO:0000256" key="1">
    <source>
        <dbReference type="ARBA" id="ARBA00004479"/>
    </source>
</evidence>
<keyword evidence="3" id="KW-0732">Signal</keyword>
<dbReference type="EMBL" id="OE839315">
    <property type="protein sequence ID" value="CAD7586716.1"/>
    <property type="molecule type" value="Genomic_DNA"/>
</dbReference>
<organism evidence="9">
    <name type="scientific">Timema genevievae</name>
    <name type="common">Walking stick</name>
    <dbReference type="NCBI Taxonomy" id="629358"/>
    <lineage>
        <taxon>Eukaryota</taxon>
        <taxon>Metazoa</taxon>
        <taxon>Ecdysozoa</taxon>
        <taxon>Arthropoda</taxon>
        <taxon>Hexapoda</taxon>
        <taxon>Insecta</taxon>
        <taxon>Pterygota</taxon>
        <taxon>Neoptera</taxon>
        <taxon>Polyneoptera</taxon>
        <taxon>Phasmatodea</taxon>
        <taxon>Timematodea</taxon>
        <taxon>Timematoidea</taxon>
        <taxon>Timematidae</taxon>
        <taxon>Timema</taxon>
    </lineage>
</organism>
<reference evidence="9" key="1">
    <citation type="submission" date="2020-11" db="EMBL/GenBank/DDBJ databases">
        <authorList>
            <person name="Tran Van P."/>
        </authorList>
    </citation>
    <scope>NUCLEOTIDE SEQUENCE</scope>
</reference>
<feature type="repeat" description="Cys-rich GLG1" evidence="8">
    <location>
        <begin position="370"/>
        <end position="430"/>
    </location>
</feature>
<evidence type="ECO:0000256" key="6">
    <source>
        <dbReference type="ARBA" id="ARBA00023136"/>
    </source>
</evidence>
<feature type="repeat" description="Cys-rich GLG1" evidence="8">
    <location>
        <begin position="497"/>
        <end position="556"/>
    </location>
</feature>
<keyword evidence="6" id="KW-0472">Membrane</keyword>
<evidence type="ECO:0000313" key="9">
    <source>
        <dbReference type="EMBL" id="CAD7586716.1"/>
    </source>
</evidence>
<dbReference type="InterPro" id="IPR039728">
    <property type="entry name" value="GLG1"/>
</dbReference>
<evidence type="ECO:0008006" key="10">
    <source>
        <dbReference type="Google" id="ProtNLM"/>
    </source>
</evidence>
<gene>
    <name evidence="9" type="ORF">TGEB3V08_LOCUS1017</name>
</gene>
<dbReference type="InterPro" id="IPR017873">
    <property type="entry name" value="Cys-rich_GLG1_repeat_euk"/>
</dbReference>
<dbReference type="AlphaFoldDB" id="A0A7R9JQG6"/>
<evidence type="ECO:0000256" key="8">
    <source>
        <dbReference type="PROSITE-ProRule" id="PRU00622"/>
    </source>
</evidence>